<keyword evidence="3 5" id="KW-1133">Transmembrane helix</keyword>
<reference evidence="7" key="1">
    <citation type="submission" date="2022-12" db="EMBL/GenBank/DDBJ databases">
        <authorList>
            <person name="Petersen C."/>
        </authorList>
    </citation>
    <scope>NUCLEOTIDE SEQUENCE</scope>
    <source>
        <strain evidence="7">IBT 29677</strain>
    </source>
</reference>
<dbReference type="PANTHER" id="PTHR21324:SF2">
    <property type="entry name" value="EG:22E5.9 PROTEIN"/>
    <property type="match status" value="1"/>
</dbReference>
<feature type="transmembrane region" description="Helical" evidence="5">
    <location>
        <begin position="66"/>
        <end position="86"/>
    </location>
</feature>
<accession>A0A9W9W857</accession>
<keyword evidence="8" id="KW-1185">Reference proteome</keyword>
<dbReference type="GO" id="GO:0012505">
    <property type="term" value="C:endomembrane system"/>
    <property type="evidence" value="ECO:0007669"/>
    <property type="project" value="UniProtKB-SubCell"/>
</dbReference>
<feature type="transmembrane region" description="Helical" evidence="5">
    <location>
        <begin position="200"/>
        <end position="220"/>
    </location>
</feature>
<dbReference type="GO" id="GO:0005886">
    <property type="term" value="C:plasma membrane"/>
    <property type="evidence" value="ECO:0007669"/>
    <property type="project" value="TreeGrafter"/>
</dbReference>
<evidence type="ECO:0000256" key="4">
    <source>
        <dbReference type="ARBA" id="ARBA00023136"/>
    </source>
</evidence>
<feature type="transmembrane region" description="Helical" evidence="5">
    <location>
        <begin position="98"/>
        <end position="120"/>
    </location>
</feature>
<evidence type="ECO:0000313" key="8">
    <source>
        <dbReference type="Proteomes" id="UP001147747"/>
    </source>
</evidence>
<evidence type="ECO:0000256" key="3">
    <source>
        <dbReference type="ARBA" id="ARBA00022989"/>
    </source>
</evidence>
<dbReference type="GeneID" id="81365564"/>
<comment type="caution">
    <text evidence="7">The sequence shown here is derived from an EMBL/GenBank/DDBJ whole genome shotgun (WGS) entry which is preliminary data.</text>
</comment>
<evidence type="ECO:0000256" key="2">
    <source>
        <dbReference type="ARBA" id="ARBA00022692"/>
    </source>
</evidence>
<keyword evidence="2 5" id="KW-0812">Transmembrane</keyword>
<dbReference type="OrthoDB" id="10032492at2759"/>
<keyword evidence="4 5" id="KW-0472">Membrane</keyword>
<gene>
    <name evidence="7" type="ORF">N7509_001947</name>
</gene>
<organism evidence="7 8">
    <name type="scientific">Penicillium cosmopolitanum</name>
    <dbReference type="NCBI Taxonomy" id="1131564"/>
    <lineage>
        <taxon>Eukaryota</taxon>
        <taxon>Fungi</taxon>
        <taxon>Dikarya</taxon>
        <taxon>Ascomycota</taxon>
        <taxon>Pezizomycotina</taxon>
        <taxon>Eurotiomycetes</taxon>
        <taxon>Eurotiomycetidae</taxon>
        <taxon>Eurotiales</taxon>
        <taxon>Aspergillaceae</taxon>
        <taxon>Penicillium</taxon>
    </lineage>
</organism>
<dbReference type="AlphaFoldDB" id="A0A9W9W857"/>
<dbReference type="Proteomes" id="UP001147747">
    <property type="component" value="Unassembled WGS sequence"/>
</dbReference>
<evidence type="ECO:0000256" key="5">
    <source>
        <dbReference type="SAM" id="Phobius"/>
    </source>
</evidence>
<proteinExistence type="predicted"/>
<feature type="non-terminal residue" evidence="7">
    <location>
        <position position="1"/>
    </location>
</feature>
<comment type="subcellular location">
    <subcellularLocation>
        <location evidence="1">Endomembrane system</location>
        <topology evidence="1">Multi-pass membrane protein</topology>
    </subcellularLocation>
</comment>
<feature type="transmembrane region" description="Helical" evidence="5">
    <location>
        <begin position="16"/>
        <end position="40"/>
    </location>
</feature>
<dbReference type="InterPro" id="IPR050911">
    <property type="entry name" value="DRAM/TMEM150_Autophagy_Mod"/>
</dbReference>
<name>A0A9W9W857_9EURO</name>
<feature type="transmembrane region" description="Helical" evidence="5">
    <location>
        <begin position="132"/>
        <end position="153"/>
    </location>
</feature>
<protein>
    <recommendedName>
        <fullName evidence="6">CWH43-like N-terminal domain-containing protein</fullName>
    </recommendedName>
</protein>
<evidence type="ECO:0000313" key="7">
    <source>
        <dbReference type="EMBL" id="KAJ5408064.1"/>
    </source>
</evidence>
<dbReference type="InterPro" id="IPR019402">
    <property type="entry name" value="CWH43_N"/>
</dbReference>
<evidence type="ECO:0000259" key="6">
    <source>
        <dbReference type="Pfam" id="PF10277"/>
    </source>
</evidence>
<dbReference type="PANTHER" id="PTHR21324">
    <property type="entry name" value="FASTING-INDUCIBLE INTEGRAL MEMBRANE PROTEIN TM6P1-RELATED"/>
    <property type="match status" value="1"/>
</dbReference>
<reference evidence="7" key="2">
    <citation type="journal article" date="2023" name="IMA Fungus">
        <title>Comparative genomic study of the Penicillium genus elucidates a diverse pangenome and 15 lateral gene transfer events.</title>
        <authorList>
            <person name="Petersen C."/>
            <person name="Sorensen T."/>
            <person name="Nielsen M.R."/>
            <person name="Sondergaard T.E."/>
            <person name="Sorensen J.L."/>
            <person name="Fitzpatrick D.A."/>
            <person name="Frisvad J.C."/>
            <person name="Nielsen K.L."/>
        </authorList>
    </citation>
    <scope>NUCLEOTIDE SEQUENCE</scope>
    <source>
        <strain evidence="7">IBT 29677</strain>
    </source>
</reference>
<dbReference type="Pfam" id="PF10277">
    <property type="entry name" value="Frag1"/>
    <property type="match status" value="1"/>
</dbReference>
<feature type="domain" description="CWH43-like N-terminal" evidence="6">
    <location>
        <begin position="20"/>
        <end position="222"/>
    </location>
</feature>
<dbReference type="RefSeq" id="XP_056492379.1">
    <property type="nucleotide sequence ID" value="XM_056626584.1"/>
</dbReference>
<dbReference type="EMBL" id="JAPZBU010000004">
    <property type="protein sequence ID" value="KAJ5408064.1"/>
    <property type="molecule type" value="Genomic_DNA"/>
</dbReference>
<feature type="transmembrane region" description="Helical" evidence="5">
    <location>
        <begin position="165"/>
        <end position="188"/>
    </location>
</feature>
<evidence type="ECO:0000256" key="1">
    <source>
        <dbReference type="ARBA" id="ARBA00004127"/>
    </source>
</evidence>
<sequence>SDEPANHTSQDVKTTLLGISLVSASTWLVTLVGLLAHWFLVGQPRYGRMEFDQAVPFISDLAAQKLWPFFLIGCFITTLFFNISFYQFVRRKEHHSNICIYFSFVITIIGGLSLLMIAVFDNIDFKHLHDVFVTVFIVGYLIGAGAICIDYFYLMTLYGAERRILFASFFIKLSFIIIELAFILPFRIMAGMHHAEKNAAAVLEWATAFIFTGYVLSFAVDLMDDEDDYYHSSHKYHQLEMNTAF</sequence>